<comment type="caution">
    <text evidence="4">The sequence shown here is derived from an EMBL/GenBank/DDBJ whole genome shotgun (WGS) entry which is preliminary data.</text>
</comment>
<feature type="coiled-coil region" evidence="2">
    <location>
        <begin position="54"/>
        <end position="88"/>
    </location>
</feature>
<comment type="similarity">
    <text evidence="1">Belongs to the UPF0749 family.</text>
</comment>
<gene>
    <name evidence="4" type="ORF">DP120_07035</name>
</gene>
<dbReference type="PANTHER" id="PTHR37313:SF2">
    <property type="entry name" value="UPF0749 PROTEIN YLXX"/>
    <property type="match status" value="1"/>
</dbReference>
<evidence type="ECO:0000313" key="5">
    <source>
        <dbReference type="Proteomes" id="UP000251002"/>
    </source>
</evidence>
<keyword evidence="5" id="KW-1185">Reference proteome</keyword>
<keyword evidence="2" id="KW-0175">Coiled coil</keyword>
<dbReference type="Gene3D" id="3.30.70.1880">
    <property type="entry name" value="Protein of unknown function DUF881"/>
    <property type="match status" value="1"/>
</dbReference>
<keyword evidence="3" id="KW-0812">Transmembrane</keyword>
<dbReference type="EMBL" id="QLZR01000002">
    <property type="protein sequence ID" value="RAZ79359.1"/>
    <property type="molecule type" value="Genomic_DNA"/>
</dbReference>
<dbReference type="InterPro" id="IPR010273">
    <property type="entry name" value="DUF881"/>
</dbReference>
<keyword evidence="3" id="KW-0472">Membrane</keyword>
<reference evidence="4 5" key="1">
    <citation type="submission" date="2018-06" db="EMBL/GenBank/DDBJ databases">
        <title>The draft genome sequences of strains SCU63 and S1.</title>
        <authorList>
            <person name="Gan L."/>
        </authorList>
    </citation>
    <scope>NUCLEOTIDE SEQUENCE [LARGE SCALE GENOMIC DNA]</scope>
    <source>
        <strain evidence="4 5">SCU63</strain>
    </source>
</reference>
<evidence type="ECO:0000256" key="3">
    <source>
        <dbReference type="SAM" id="Phobius"/>
    </source>
</evidence>
<evidence type="ECO:0000313" key="4">
    <source>
        <dbReference type="EMBL" id="RAZ79359.1"/>
    </source>
</evidence>
<dbReference type="RefSeq" id="WP_112222935.1">
    <property type="nucleotide sequence ID" value="NZ_CP047673.1"/>
</dbReference>
<evidence type="ECO:0008006" key="6">
    <source>
        <dbReference type="Google" id="ProtNLM"/>
    </source>
</evidence>
<name>A0A365L2Q9_9BACL</name>
<accession>A0A365L2Q9</accession>
<keyword evidence="3" id="KW-1133">Transmembrane helix</keyword>
<dbReference type="Pfam" id="PF05949">
    <property type="entry name" value="DUF881"/>
    <property type="match status" value="1"/>
</dbReference>
<organism evidence="4 5">
    <name type="scientific">Planococcus halotolerans</name>
    <dbReference type="NCBI Taxonomy" id="2233542"/>
    <lineage>
        <taxon>Bacteria</taxon>
        <taxon>Bacillati</taxon>
        <taxon>Bacillota</taxon>
        <taxon>Bacilli</taxon>
        <taxon>Bacillales</taxon>
        <taxon>Caryophanaceae</taxon>
        <taxon>Planococcus</taxon>
    </lineage>
</organism>
<protein>
    <recommendedName>
        <fullName evidence="6">DUF881 domain-containing protein</fullName>
    </recommendedName>
</protein>
<evidence type="ECO:0000256" key="1">
    <source>
        <dbReference type="ARBA" id="ARBA00009108"/>
    </source>
</evidence>
<dbReference type="PANTHER" id="PTHR37313">
    <property type="entry name" value="UPF0749 PROTEIN RV1825"/>
    <property type="match status" value="1"/>
</dbReference>
<proteinExistence type="inferred from homology"/>
<dbReference type="AlphaFoldDB" id="A0A365L2Q9"/>
<evidence type="ECO:0000256" key="2">
    <source>
        <dbReference type="SAM" id="Coils"/>
    </source>
</evidence>
<sequence>MKKPNNRKRGKVSKSIVFSIVFLVLGFILAYSYSLSQSDDGSDNFIANSQFEKEESFREELIEQQERNKTLREEMLAKQEALQEFESAFSAGQEDYSEIAAEAEKLRRYVGLMPVEGEGLKVVLEDGEYGSQAVNPNEYIVHESHVFQVIHEMYISGAEAVAINGQRIHSNSTIICTGPVIEVDGIQHPAPFTIEAIGKPDVLAASLELPGGVLDQLVNDNVVVTVAEGLEITMPALLSES</sequence>
<dbReference type="Proteomes" id="UP000251002">
    <property type="component" value="Unassembled WGS sequence"/>
</dbReference>
<feature type="transmembrane region" description="Helical" evidence="3">
    <location>
        <begin position="12"/>
        <end position="33"/>
    </location>
</feature>